<feature type="transmembrane region" description="Helical" evidence="9">
    <location>
        <begin position="33"/>
        <end position="51"/>
    </location>
</feature>
<keyword evidence="4 9" id="KW-0812">Transmembrane</keyword>
<dbReference type="GO" id="GO:0016020">
    <property type="term" value="C:membrane"/>
    <property type="evidence" value="ECO:0007669"/>
    <property type="project" value="UniProtKB-SubCell"/>
</dbReference>
<comment type="similarity">
    <text evidence="2">Belongs to the wax synthase family.</text>
</comment>
<evidence type="ECO:0000256" key="4">
    <source>
        <dbReference type="ARBA" id="ARBA00022692"/>
    </source>
</evidence>
<evidence type="ECO:0000256" key="5">
    <source>
        <dbReference type="ARBA" id="ARBA00022989"/>
    </source>
</evidence>
<dbReference type="GO" id="GO:0006629">
    <property type="term" value="P:lipid metabolic process"/>
    <property type="evidence" value="ECO:0007669"/>
    <property type="project" value="UniProtKB-KW"/>
</dbReference>
<keyword evidence="3" id="KW-0808">Transferase</keyword>
<evidence type="ECO:0000313" key="12">
    <source>
        <dbReference type="Proteomes" id="UP000327013"/>
    </source>
</evidence>
<name>A0A5N6RSX2_9ROSI</name>
<dbReference type="OrthoDB" id="1077582at2759"/>
<evidence type="ECO:0000256" key="3">
    <source>
        <dbReference type="ARBA" id="ARBA00022679"/>
    </source>
</evidence>
<dbReference type="AlphaFoldDB" id="A0A5N6RSX2"/>
<dbReference type="EMBL" id="CM017328">
    <property type="protein sequence ID" value="KAE8125455.1"/>
    <property type="molecule type" value="Genomic_DNA"/>
</dbReference>
<evidence type="ECO:0000256" key="9">
    <source>
        <dbReference type="SAM" id="Phobius"/>
    </source>
</evidence>
<comment type="subcellular location">
    <subcellularLocation>
        <location evidence="1">Membrane</location>
        <topology evidence="1">Multi-pass membrane protein</topology>
    </subcellularLocation>
</comment>
<sequence>MGGEIEKCIEVWITVITSLCYCFYVVARIRKGMIRLLSLLPVFHLFITLPFNLNSFHIGGLTFFFLVWLGNFKLILFAFDQGPLTPLPPKLFHFISLACLPIKIKQHQHPSHQNAQTAPKVTSRSILSVIKPLVLAIIIRSYEFRPIMHPYLVFALYCFHLYLGVEIGLALAAAPARACGFELEPQFNEPYLATSLQDFWGRRWNLMVTSILRPTVYNPVRRLSTHIVGPRLASLPAVIASFLVSGLMHEVIYYYFTRAYPTWEVTWFFILHGVCVAIEIVVKKAVADRWQLHRAVSTPLTAGFVAVTSSWLFFPQIFRNGVHEKVIQEYPIMIDFVKANLLFYKL</sequence>
<feature type="transmembrane region" description="Helical" evidence="9">
    <location>
        <begin position="232"/>
        <end position="256"/>
    </location>
</feature>
<evidence type="ECO:0000256" key="1">
    <source>
        <dbReference type="ARBA" id="ARBA00004141"/>
    </source>
</evidence>
<accession>A0A5N6RSX2</accession>
<organism evidence="11 12">
    <name type="scientific">Carpinus fangiana</name>
    <dbReference type="NCBI Taxonomy" id="176857"/>
    <lineage>
        <taxon>Eukaryota</taxon>
        <taxon>Viridiplantae</taxon>
        <taxon>Streptophyta</taxon>
        <taxon>Embryophyta</taxon>
        <taxon>Tracheophyta</taxon>
        <taxon>Spermatophyta</taxon>
        <taxon>Magnoliopsida</taxon>
        <taxon>eudicotyledons</taxon>
        <taxon>Gunneridae</taxon>
        <taxon>Pentapetalae</taxon>
        <taxon>rosids</taxon>
        <taxon>fabids</taxon>
        <taxon>Fagales</taxon>
        <taxon>Betulaceae</taxon>
        <taxon>Carpinus</taxon>
    </lineage>
</organism>
<feature type="transmembrane region" description="Helical" evidence="9">
    <location>
        <begin position="151"/>
        <end position="174"/>
    </location>
</feature>
<dbReference type="PANTHER" id="PTHR31595">
    <property type="entry name" value="LONG-CHAIN-ALCOHOL O-FATTY-ACYLTRANSFERASE 3-RELATED"/>
    <property type="match status" value="1"/>
</dbReference>
<keyword evidence="12" id="KW-1185">Reference proteome</keyword>
<dbReference type="GO" id="GO:0008374">
    <property type="term" value="F:O-acyltransferase activity"/>
    <property type="evidence" value="ECO:0007669"/>
    <property type="project" value="InterPro"/>
</dbReference>
<keyword evidence="8" id="KW-0012">Acyltransferase</keyword>
<feature type="transmembrane region" description="Helical" evidence="9">
    <location>
        <begin position="9"/>
        <end position="27"/>
    </location>
</feature>
<evidence type="ECO:0000256" key="6">
    <source>
        <dbReference type="ARBA" id="ARBA00023098"/>
    </source>
</evidence>
<reference evidence="11 12" key="1">
    <citation type="submission" date="2019-06" db="EMBL/GenBank/DDBJ databases">
        <title>A chromosomal-level reference genome of Carpinus fangiana (Coryloideae, Betulaceae).</title>
        <authorList>
            <person name="Yang X."/>
            <person name="Wang Z."/>
            <person name="Zhang L."/>
            <person name="Hao G."/>
            <person name="Liu J."/>
            <person name="Yang Y."/>
        </authorList>
    </citation>
    <scope>NUCLEOTIDE SEQUENCE [LARGE SCALE GENOMIC DNA]</scope>
    <source>
        <strain evidence="11">Cfa_2016G</strain>
        <tissue evidence="11">Leaf</tissue>
    </source>
</reference>
<feature type="transmembrane region" description="Helical" evidence="9">
    <location>
        <begin position="58"/>
        <end position="79"/>
    </location>
</feature>
<dbReference type="Pfam" id="PF13813">
    <property type="entry name" value="MBOAT_2"/>
    <property type="match status" value="1"/>
</dbReference>
<dbReference type="InterPro" id="IPR044851">
    <property type="entry name" value="Wax_synthase"/>
</dbReference>
<protein>
    <recommendedName>
        <fullName evidence="10">Wax synthase domain-containing protein</fullName>
    </recommendedName>
</protein>
<keyword evidence="6" id="KW-0443">Lipid metabolism</keyword>
<dbReference type="InterPro" id="IPR017088">
    <property type="entry name" value="Wax_synthase_Magnoliopsida"/>
</dbReference>
<proteinExistence type="inferred from homology"/>
<dbReference type="InterPro" id="IPR032805">
    <property type="entry name" value="Wax_synthase_dom"/>
</dbReference>
<evidence type="ECO:0000256" key="8">
    <source>
        <dbReference type="ARBA" id="ARBA00023315"/>
    </source>
</evidence>
<keyword evidence="7 9" id="KW-0472">Membrane</keyword>
<dbReference type="PIRSF" id="PIRSF037006">
    <property type="entry name" value="Wax_synthase"/>
    <property type="match status" value="1"/>
</dbReference>
<feature type="transmembrane region" description="Helical" evidence="9">
    <location>
        <begin position="294"/>
        <end position="314"/>
    </location>
</feature>
<evidence type="ECO:0000313" key="11">
    <source>
        <dbReference type="EMBL" id="KAE8125455.1"/>
    </source>
</evidence>
<evidence type="ECO:0000256" key="7">
    <source>
        <dbReference type="ARBA" id="ARBA00023136"/>
    </source>
</evidence>
<gene>
    <name evidence="11" type="ORF">FH972_020261</name>
</gene>
<evidence type="ECO:0000256" key="2">
    <source>
        <dbReference type="ARBA" id="ARBA00007282"/>
    </source>
</evidence>
<dbReference type="PANTHER" id="PTHR31595:SF70">
    <property type="entry name" value="LONG-CHAIN-ALCOHOL O-FATTY-ACYLTRANSFERASE 3-RELATED"/>
    <property type="match status" value="1"/>
</dbReference>
<keyword evidence="5 9" id="KW-1133">Transmembrane helix</keyword>
<feature type="domain" description="Wax synthase" evidence="10">
    <location>
        <begin position="184"/>
        <end position="270"/>
    </location>
</feature>
<feature type="transmembrane region" description="Helical" evidence="9">
    <location>
        <begin position="262"/>
        <end position="282"/>
    </location>
</feature>
<dbReference type="Proteomes" id="UP000327013">
    <property type="component" value="Chromosome 8"/>
</dbReference>
<evidence type="ECO:0000259" key="10">
    <source>
        <dbReference type="Pfam" id="PF13813"/>
    </source>
</evidence>